<reference evidence="1" key="1">
    <citation type="journal article" date="2014" name="Front. Microbiol.">
        <title>High frequency of phylogenetically diverse reductive dehalogenase-homologous genes in deep subseafloor sedimentary metagenomes.</title>
        <authorList>
            <person name="Kawai M."/>
            <person name="Futagami T."/>
            <person name="Toyoda A."/>
            <person name="Takaki Y."/>
            <person name="Nishi S."/>
            <person name="Hori S."/>
            <person name="Arai W."/>
            <person name="Tsubouchi T."/>
            <person name="Morono Y."/>
            <person name="Uchiyama I."/>
            <person name="Ito T."/>
            <person name="Fujiyama A."/>
            <person name="Inagaki F."/>
            <person name="Takami H."/>
        </authorList>
    </citation>
    <scope>NUCLEOTIDE SEQUENCE</scope>
    <source>
        <strain evidence="1">Expedition CK06-06</strain>
    </source>
</reference>
<accession>X1S7V5</accession>
<evidence type="ECO:0000313" key="1">
    <source>
        <dbReference type="EMBL" id="GAI89142.1"/>
    </source>
</evidence>
<comment type="caution">
    <text evidence="1">The sequence shown here is derived from an EMBL/GenBank/DDBJ whole genome shotgun (WGS) entry which is preliminary data.</text>
</comment>
<organism evidence="1">
    <name type="scientific">marine sediment metagenome</name>
    <dbReference type="NCBI Taxonomy" id="412755"/>
    <lineage>
        <taxon>unclassified sequences</taxon>
        <taxon>metagenomes</taxon>
        <taxon>ecological metagenomes</taxon>
    </lineage>
</organism>
<gene>
    <name evidence="1" type="ORF">S12H4_36105</name>
</gene>
<proteinExistence type="predicted"/>
<dbReference type="AlphaFoldDB" id="X1S7V5"/>
<dbReference type="EMBL" id="BARW01021503">
    <property type="protein sequence ID" value="GAI89142.1"/>
    <property type="molecule type" value="Genomic_DNA"/>
</dbReference>
<evidence type="ECO:0008006" key="2">
    <source>
        <dbReference type="Google" id="ProtNLM"/>
    </source>
</evidence>
<sequence>AVVDPAVVDPITGMGMPRVITSLSSRKTGMMLPFEARDFSGVMDFSRVPVGMYRLAVELQYGPGQMADKQIGIRVMAQGGQKVIEVLQLQEDLEDLGEKIEVKW</sequence>
<protein>
    <recommendedName>
        <fullName evidence="2">Wzt C-terminal domain-containing protein</fullName>
    </recommendedName>
</protein>
<feature type="non-terminal residue" evidence="1">
    <location>
        <position position="1"/>
    </location>
</feature>
<name>X1S7V5_9ZZZZ</name>